<protein>
    <submittedName>
        <fullName evidence="3">Transmembrane protein 71</fullName>
    </submittedName>
</protein>
<dbReference type="AlphaFoldDB" id="A0AA97JQW6"/>
<dbReference type="InterPro" id="IPR027975">
    <property type="entry name" value="TMEM71"/>
</dbReference>
<dbReference type="KEGG" id="emc:129333982"/>
<dbReference type="PANTHER" id="PTHR35255">
    <property type="entry name" value="TRANSMEMBRANE PROTEIN 71"/>
    <property type="match status" value="1"/>
</dbReference>
<evidence type="ECO:0000256" key="1">
    <source>
        <dbReference type="SAM" id="Phobius"/>
    </source>
</evidence>
<organism evidence="2 3">
    <name type="scientific">Eublepharis macularius</name>
    <name type="common">Leopard gecko</name>
    <name type="synonym">Cyrtodactylus macularius</name>
    <dbReference type="NCBI Taxonomy" id="481883"/>
    <lineage>
        <taxon>Eukaryota</taxon>
        <taxon>Metazoa</taxon>
        <taxon>Chordata</taxon>
        <taxon>Craniata</taxon>
        <taxon>Vertebrata</taxon>
        <taxon>Euteleostomi</taxon>
        <taxon>Lepidosauria</taxon>
        <taxon>Squamata</taxon>
        <taxon>Bifurcata</taxon>
        <taxon>Gekkota</taxon>
        <taxon>Eublepharidae</taxon>
        <taxon>Eublepharinae</taxon>
        <taxon>Eublepharis</taxon>
    </lineage>
</organism>
<keyword evidence="1" id="KW-0472">Membrane</keyword>
<keyword evidence="1" id="KW-1133">Transmembrane helix</keyword>
<dbReference type="Proteomes" id="UP001190640">
    <property type="component" value="Chromosome 7"/>
</dbReference>
<name>A0AA97JQW6_EUBMA</name>
<gene>
    <name evidence="3" type="primary">TMEM71</name>
</gene>
<feature type="transmembrane region" description="Helical" evidence="1">
    <location>
        <begin position="216"/>
        <end position="234"/>
    </location>
</feature>
<dbReference type="PANTHER" id="PTHR35255:SF1">
    <property type="entry name" value="TRANSMEMBRANE PROTEIN 71"/>
    <property type="match status" value="1"/>
</dbReference>
<keyword evidence="2" id="KW-1185">Reference proteome</keyword>
<dbReference type="CTD" id="137835"/>
<evidence type="ECO:0000313" key="3">
    <source>
        <dbReference type="RefSeq" id="XP_054841881.1"/>
    </source>
</evidence>
<keyword evidence="1 3" id="KW-0812">Transmembrane</keyword>
<proteinExistence type="predicted"/>
<dbReference type="RefSeq" id="XP_054841881.1">
    <property type="nucleotide sequence ID" value="XM_054985906.1"/>
</dbReference>
<evidence type="ECO:0000313" key="2">
    <source>
        <dbReference type="Proteomes" id="UP001190640"/>
    </source>
</evidence>
<dbReference type="Pfam" id="PF15121">
    <property type="entry name" value="TMEM71"/>
    <property type="match status" value="1"/>
</dbReference>
<accession>A0AA97JQW6</accession>
<dbReference type="GeneID" id="129333982"/>
<reference evidence="3" key="1">
    <citation type="submission" date="2025-08" db="UniProtKB">
        <authorList>
            <consortium name="RefSeq"/>
        </authorList>
    </citation>
    <scope>IDENTIFICATION</scope>
    <source>
        <tissue evidence="3">Blood</tissue>
    </source>
</reference>
<sequence length="264" mass="29716">MAFPDSSLLEKEARKSLALEHITASYTDIFLDHEASYECCSTNPDTGCAFMCRRSPRLLMNGYYILTEDSVLSDEDGNVTLSLSKTSITYKEKLIRIFRRRKRIRRSLGSLFNIHASDSWLNSTACGDLNAHFADASWLETDSEMDAGQNDCNDDVTESRAHEHPPPCSCLLAEEFSHEKSLSCSKYCTVRKDICQMLTLSMGFIISLGARFFTGGWFTTLLSCLLLFLLIYLIRPKTGLLWNTGVCPGVRLHSRGRPMGVPPW</sequence>